<dbReference type="SMART" id="SM01187">
    <property type="entry name" value="Elicitin"/>
    <property type="match status" value="1"/>
</dbReference>
<evidence type="ECO:0000256" key="2">
    <source>
        <dbReference type="ARBA" id="ARBA00009544"/>
    </source>
</evidence>
<proteinExistence type="inferred from homology"/>
<keyword evidence="3 6" id="KW-0964">Secreted</keyword>
<evidence type="ECO:0000256" key="6">
    <source>
        <dbReference type="RuleBase" id="RU368111"/>
    </source>
</evidence>
<accession>A0A024TNI1</accession>
<dbReference type="GO" id="GO:0005576">
    <property type="term" value="C:extracellular region"/>
    <property type="evidence" value="ECO:0007669"/>
    <property type="project" value="UniProtKB-SubCell"/>
</dbReference>
<reference evidence="7" key="1">
    <citation type="submission" date="2013-12" db="EMBL/GenBank/DDBJ databases">
        <title>The Genome Sequence of Aphanomyces invadans NJM9701.</title>
        <authorList>
            <consortium name="The Broad Institute Genomics Platform"/>
            <person name="Russ C."/>
            <person name="Tyler B."/>
            <person name="van West P."/>
            <person name="Dieguez-Uribeondo J."/>
            <person name="Young S.K."/>
            <person name="Zeng Q."/>
            <person name="Gargeya S."/>
            <person name="Fitzgerald M."/>
            <person name="Abouelleil A."/>
            <person name="Alvarado L."/>
            <person name="Chapman S.B."/>
            <person name="Gainer-Dewar J."/>
            <person name="Goldberg J."/>
            <person name="Griggs A."/>
            <person name="Gujja S."/>
            <person name="Hansen M."/>
            <person name="Howarth C."/>
            <person name="Imamovic A."/>
            <person name="Ireland A."/>
            <person name="Larimer J."/>
            <person name="McCowan C."/>
            <person name="Murphy C."/>
            <person name="Pearson M."/>
            <person name="Poon T.W."/>
            <person name="Priest M."/>
            <person name="Roberts A."/>
            <person name="Saif S."/>
            <person name="Shea T."/>
            <person name="Sykes S."/>
            <person name="Wortman J."/>
            <person name="Nusbaum C."/>
            <person name="Birren B."/>
        </authorList>
    </citation>
    <scope>NUCLEOTIDE SEQUENCE [LARGE SCALE GENOMIC DNA]</scope>
    <source>
        <strain evidence="7">NJM9701</strain>
    </source>
</reference>
<dbReference type="GO" id="GO:0052040">
    <property type="term" value="P:symbiont-mediated perturbation of host programmed cell death"/>
    <property type="evidence" value="ECO:0007669"/>
    <property type="project" value="UniProtKB-UniRule"/>
</dbReference>
<evidence type="ECO:0000256" key="1">
    <source>
        <dbReference type="ARBA" id="ARBA00004613"/>
    </source>
</evidence>
<dbReference type="InterPro" id="IPR036470">
    <property type="entry name" value="Elicitin_sf"/>
</dbReference>
<evidence type="ECO:0000256" key="4">
    <source>
        <dbReference type="ARBA" id="ARBA00022978"/>
    </source>
</evidence>
<organism evidence="7">
    <name type="scientific">Aphanomyces invadans</name>
    <dbReference type="NCBI Taxonomy" id="157072"/>
    <lineage>
        <taxon>Eukaryota</taxon>
        <taxon>Sar</taxon>
        <taxon>Stramenopiles</taxon>
        <taxon>Oomycota</taxon>
        <taxon>Saprolegniomycetes</taxon>
        <taxon>Saprolegniales</taxon>
        <taxon>Verrucalvaceae</taxon>
        <taxon>Aphanomyces</taxon>
    </lineage>
</organism>
<keyword evidence="4 6" id="KW-0928">Hypersensitive response elicitation</keyword>
<evidence type="ECO:0000256" key="3">
    <source>
        <dbReference type="ARBA" id="ARBA00022525"/>
    </source>
</evidence>
<comment type="similarity">
    <text evidence="2 6">Belongs to the elicitin family.</text>
</comment>
<sequence>MYYQTAVLVMSGMYSCVAGQRQPVAPWSTSVLPMLNLLDSVKPCEYTTVVLPFLPYLVDIQNCTTDSNYTFVPPAAFPTAKQTQALCTKPTCTNALTTLQSLDMPNCTVPSPTGEPVLLDVLIRHIVASCDARAATYMPTVIPVTTMTLDDAEAETEPQATVTSSAHPLRGLSVGALAITIASLIMPFV</sequence>
<dbReference type="OrthoDB" id="167919at2759"/>
<dbReference type="AlphaFoldDB" id="A0A024TNI1"/>
<gene>
    <name evidence="7" type="ORF">H310_11001</name>
</gene>
<dbReference type="Gene3D" id="1.10.239.10">
    <property type="entry name" value="Elicitin domain"/>
    <property type="match status" value="1"/>
</dbReference>
<dbReference type="VEuPathDB" id="FungiDB:H310_11001"/>
<dbReference type="EMBL" id="KI913980">
    <property type="protein sequence ID" value="ETV95559.1"/>
    <property type="molecule type" value="Genomic_DNA"/>
</dbReference>
<dbReference type="Pfam" id="PF00964">
    <property type="entry name" value="Elicitin"/>
    <property type="match status" value="1"/>
</dbReference>
<evidence type="ECO:0000256" key="5">
    <source>
        <dbReference type="ARBA" id="ARBA00023157"/>
    </source>
</evidence>
<dbReference type="InterPro" id="IPR002200">
    <property type="entry name" value="Elicitin"/>
</dbReference>
<name>A0A024TNI1_9STRA</name>
<dbReference type="RefSeq" id="XP_008875752.1">
    <property type="nucleotide sequence ID" value="XM_008877530.1"/>
</dbReference>
<comment type="subcellular location">
    <subcellularLocation>
        <location evidence="1 6">Secreted</location>
    </subcellularLocation>
</comment>
<comment type="function">
    <text evidence="6">Induces local and distal defense responses (incompatible hypersensitive reaction) in plants from the solanaceae and cruciferae families. Elicits leaf necrosis and causes the accumulation of pathogenesis-related proteins. Might interact with the lipidic molecules of the plasma membrane.</text>
</comment>
<dbReference type="GeneID" id="20088051"/>
<protein>
    <recommendedName>
        <fullName evidence="6">Elicitin</fullName>
    </recommendedName>
</protein>
<dbReference type="SUPFAM" id="SSF48647">
    <property type="entry name" value="Fungal elicitin"/>
    <property type="match status" value="1"/>
</dbReference>
<keyword evidence="5 6" id="KW-1015">Disulfide bond</keyword>
<evidence type="ECO:0000313" key="7">
    <source>
        <dbReference type="EMBL" id="ETV95559.1"/>
    </source>
</evidence>